<protein>
    <recommendedName>
        <fullName evidence="6">NAD(P)-binding protein</fullName>
    </recommendedName>
</protein>
<evidence type="ECO:0000313" key="5">
    <source>
        <dbReference type="Proteomes" id="UP000664132"/>
    </source>
</evidence>
<dbReference type="Gene3D" id="3.40.50.720">
    <property type="entry name" value="NAD(P)-binding Rossmann-like Domain"/>
    <property type="match status" value="1"/>
</dbReference>
<evidence type="ECO:0000256" key="1">
    <source>
        <dbReference type="ARBA" id="ARBA00006484"/>
    </source>
</evidence>
<sequence length="281" mass="31012">MFDPDIDIPDLIGRVMLVTGVGNTGVGRETCSSLAKHNPKRLFIAARNGKSAGAVINDIKRMAPEVEVVFVESQALTVLTYFSAMLWNLGASPGMTSDEYEIHFGVNYLGHALLVQILLPKLLGTTVVQPDVRVITSTSEGYRFHAAEGIVSKDLHPTQLNLSFLSSLGGKDSWRRYFQPKLANLVYTAELVYRYPAIKFVAVHPGVRDTELTPAWIKGNARSRRLFAPGGLKTAEEGSWNQLWATTGNNVVSGQYHEPVGIVGYRTPKLKDETPRQTLWD</sequence>
<dbReference type="PANTHER" id="PTHR24320">
    <property type="entry name" value="RETINOL DEHYDROGENASE"/>
    <property type="match status" value="1"/>
</dbReference>
<accession>A0A8H7W2M7</accession>
<comment type="caution">
    <text evidence="4">The sequence shown here is derived from an EMBL/GenBank/DDBJ whole genome shotgun (WGS) entry which is preliminary data.</text>
</comment>
<dbReference type="EMBL" id="JAFJYH010000244">
    <property type="protein sequence ID" value="KAG4414880.1"/>
    <property type="molecule type" value="Genomic_DNA"/>
</dbReference>
<dbReference type="PANTHER" id="PTHR24320:SF282">
    <property type="entry name" value="WW DOMAIN-CONTAINING OXIDOREDUCTASE"/>
    <property type="match status" value="1"/>
</dbReference>
<evidence type="ECO:0000256" key="2">
    <source>
        <dbReference type="ARBA" id="ARBA00022857"/>
    </source>
</evidence>
<gene>
    <name evidence="4" type="ORF">IFR04_011956</name>
</gene>
<keyword evidence="3" id="KW-0560">Oxidoreductase</keyword>
<keyword evidence="2" id="KW-0521">NADP</keyword>
<dbReference type="OrthoDB" id="191139at2759"/>
<evidence type="ECO:0008006" key="6">
    <source>
        <dbReference type="Google" id="ProtNLM"/>
    </source>
</evidence>
<dbReference type="SUPFAM" id="SSF51735">
    <property type="entry name" value="NAD(P)-binding Rossmann-fold domains"/>
    <property type="match status" value="1"/>
</dbReference>
<evidence type="ECO:0000256" key="3">
    <source>
        <dbReference type="ARBA" id="ARBA00023002"/>
    </source>
</evidence>
<proteinExistence type="inferred from homology"/>
<reference evidence="4" key="1">
    <citation type="submission" date="2021-02" db="EMBL/GenBank/DDBJ databases">
        <title>Genome sequence Cadophora malorum strain M34.</title>
        <authorList>
            <person name="Stefanovic E."/>
            <person name="Vu D."/>
            <person name="Scully C."/>
            <person name="Dijksterhuis J."/>
            <person name="Roader J."/>
            <person name="Houbraken J."/>
        </authorList>
    </citation>
    <scope>NUCLEOTIDE SEQUENCE</scope>
    <source>
        <strain evidence="4">M34</strain>
    </source>
</reference>
<evidence type="ECO:0000313" key="4">
    <source>
        <dbReference type="EMBL" id="KAG4414880.1"/>
    </source>
</evidence>
<dbReference type="InterPro" id="IPR036291">
    <property type="entry name" value="NAD(P)-bd_dom_sf"/>
</dbReference>
<dbReference type="Proteomes" id="UP000664132">
    <property type="component" value="Unassembled WGS sequence"/>
</dbReference>
<comment type="similarity">
    <text evidence="1">Belongs to the short-chain dehydrogenases/reductases (SDR) family.</text>
</comment>
<keyword evidence="5" id="KW-1185">Reference proteome</keyword>
<organism evidence="4 5">
    <name type="scientific">Cadophora malorum</name>
    <dbReference type="NCBI Taxonomy" id="108018"/>
    <lineage>
        <taxon>Eukaryota</taxon>
        <taxon>Fungi</taxon>
        <taxon>Dikarya</taxon>
        <taxon>Ascomycota</taxon>
        <taxon>Pezizomycotina</taxon>
        <taxon>Leotiomycetes</taxon>
        <taxon>Helotiales</taxon>
        <taxon>Ploettnerulaceae</taxon>
        <taxon>Cadophora</taxon>
    </lineage>
</organism>
<dbReference type="AlphaFoldDB" id="A0A8H7W2M7"/>
<name>A0A8H7W2M7_9HELO</name>
<dbReference type="GO" id="GO:0016491">
    <property type="term" value="F:oxidoreductase activity"/>
    <property type="evidence" value="ECO:0007669"/>
    <property type="project" value="UniProtKB-KW"/>
</dbReference>